<dbReference type="OrthoDB" id="5043642at2759"/>
<dbReference type="STRING" id="1220924.W2RS85"/>
<organism evidence="5 6">
    <name type="scientific">Cyphellophora europaea (strain CBS 101466)</name>
    <name type="common">Phialophora europaea</name>
    <dbReference type="NCBI Taxonomy" id="1220924"/>
    <lineage>
        <taxon>Eukaryota</taxon>
        <taxon>Fungi</taxon>
        <taxon>Dikarya</taxon>
        <taxon>Ascomycota</taxon>
        <taxon>Pezizomycotina</taxon>
        <taxon>Eurotiomycetes</taxon>
        <taxon>Chaetothyriomycetidae</taxon>
        <taxon>Chaetothyriales</taxon>
        <taxon>Cyphellophoraceae</taxon>
        <taxon>Cyphellophora</taxon>
    </lineage>
</organism>
<gene>
    <name evidence="5" type="ORF">HMPREF1541_06616</name>
</gene>
<dbReference type="eggNOG" id="KOG4135">
    <property type="taxonomic scope" value="Eukaryota"/>
</dbReference>
<evidence type="ECO:0000259" key="4">
    <source>
        <dbReference type="Pfam" id="PF13302"/>
    </source>
</evidence>
<comment type="similarity">
    <text evidence="1">Belongs to the acetyltransferase family. GNAT subfamily.</text>
</comment>
<dbReference type="HOGENOM" id="CLU_073102_0_0_1"/>
<dbReference type="InterPro" id="IPR016181">
    <property type="entry name" value="Acyl_CoA_acyltransferase"/>
</dbReference>
<dbReference type="PANTHER" id="PTHR13256:SF16">
    <property type="entry name" value="ALPHA_BETA-TUBULIN-N-ACETYLTRANSFERASE 9"/>
    <property type="match status" value="1"/>
</dbReference>
<dbReference type="RefSeq" id="XP_008719168.1">
    <property type="nucleotide sequence ID" value="XM_008720946.1"/>
</dbReference>
<dbReference type="AlphaFoldDB" id="W2RS85"/>
<dbReference type="Gene3D" id="3.40.630.30">
    <property type="match status" value="1"/>
</dbReference>
<sequence length="233" mass="26729">MLINEHTAICTSQIILVPYCKHHVSQYHEWMKDPSIQQATASEPLTIEEEYAMQRSWRQDADKLTFITGVAKGPFPKGYTVNGDITMIGDVNLFVTIEHNDEIEADALIGELELMIAEKSMQGKGLGRSTIICFLQYVIANEQNIVKEYCSTEPDLQKQSIDYYRVKIGKDNERSLKMFAALGFRKVGDVSYFGEIELRRTFTPQDVHELREKHGLEEAWELRYEDPSEALES</sequence>
<dbReference type="Pfam" id="PF13302">
    <property type="entry name" value="Acetyltransf_3"/>
    <property type="match status" value="1"/>
</dbReference>
<feature type="domain" description="N-acetyltransferase" evidence="4">
    <location>
        <begin position="14"/>
        <end position="185"/>
    </location>
</feature>
<keyword evidence="2" id="KW-0808">Transferase</keyword>
<evidence type="ECO:0000256" key="3">
    <source>
        <dbReference type="ARBA" id="ARBA00023315"/>
    </source>
</evidence>
<name>W2RS85_CYPE1</name>
<evidence type="ECO:0000256" key="1">
    <source>
        <dbReference type="ARBA" id="ARBA00009342"/>
    </source>
</evidence>
<dbReference type="EMBL" id="KB822722">
    <property type="protein sequence ID" value="ETN38579.1"/>
    <property type="molecule type" value="Genomic_DNA"/>
</dbReference>
<dbReference type="Proteomes" id="UP000030752">
    <property type="component" value="Unassembled WGS sequence"/>
</dbReference>
<dbReference type="VEuPathDB" id="FungiDB:HMPREF1541_06616"/>
<dbReference type="InParanoid" id="W2RS85"/>
<dbReference type="PANTHER" id="PTHR13256">
    <property type="entry name" value="N-ACETYLTRANSFERASE 9"/>
    <property type="match status" value="1"/>
</dbReference>
<dbReference type="SUPFAM" id="SSF55729">
    <property type="entry name" value="Acyl-CoA N-acyltransferases (Nat)"/>
    <property type="match status" value="1"/>
</dbReference>
<evidence type="ECO:0000313" key="5">
    <source>
        <dbReference type="EMBL" id="ETN38579.1"/>
    </source>
</evidence>
<dbReference type="InterPro" id="IPR000182">
    <property type="entry name" value="GNAT_dom"/>
</dbReference>
<proteinExistence type="inferred from homology"/>
<evidence type="ECO:0000313" key="6">
    <source>
        <dbReference type="Proteomes" id="UP000030752"/>
    </source>
</evidence>
<reference evidence="5 6" key="1">
    <citation type="submission" date="2013-03" db="EMBL/GenBank/DDBJ databases">
        <title>The Genome Sequence of Phialophora europaea CBS 101466.</title>
        <authorList>
            <consortium name="The Broad Institute Genomics Platform"/>
            <person name="Cuomo C."/>
            <person name="de Hoog S."/>
            <person name="Gorbushina A."/>
            <person name="Walker B."/>
            <person name="Young S.K."/>
            <person name="Zeng Q."/>
            <person name="Gargeya S."/>
            <person name="Fitzgerald M."/>
            <person name="Haas B."/>
            <person name="Abouelleil A."/>
            <person name="Allen A.W."/>
            <person name="Alvarado L."/>
            <person name="Arachchi H.M."/>
            <person name="Berlin A.M."/>
            <person name="Chapman S.B."/>
            <person name="Gainer-Dewar J."/>
            <person name="Goldberg J."/>
            <person name="Griggs A."/>
            <person name="Gujja S."/>
            <person name="Hansen M."/>
            <person name="Howarth C."/>
            <person name="Imamovic A."/>
            <person name="Ireland A."/>
            <person name="Larimer J."/>
            <person name="McCowan C."/>
            <person name="Murphy C."/>
            <person name="Pearson M."/>
            <person name="Poon T.W."/>
            <person name="Priest M."/>
            <person name="Roberts A."/>
            <person name="Saif S."/>
            <person name="Shea T."/>
            <person name="Sisk P."/>
            <person name="Sykes S."/>
            <person name="Wortman J."/>
            <person name="Nusbaum C."/>
            <person name="Birren B."/>
        </authorList>
    </citation>
    <scope>NUCLEOTIDE SEQUENCE [LARGE SCALE GENOMIC DNA]</scope>
    <source>
        <strain evidence="5 6">CBS 101466</strain>
    </source>
</reference>
<evidence type="ECO:0000256" key="2">
    <source>
        <dbReference type="ARBA" id="ARBA00022679"/>
    </source>
</evidence>
<accession>W2RS85</accession>
<dbReference type="GO" id="GO:0008080">
    <property type="term" value="F:N-acetyltransferase activity"/>
    <property type="evidence" value="ECO:0007669"/>
    <property type="project" value="InterPro"/>
</dbReference>
<keyword evidence="6" id="KW-1185">Reference proteome</keyword>
<keyword evidence="3" id="KW-0012">Acyltransferase</keyword>
<protein>
    <recommendedName>
        <fullName evidence="4">N-acetyltransferase domain-containing protein</fullName>
    </recommendedName>
</protein>
<dbReference type="InterPro" id="IPR039135">
    <property type="entry name" value="NAT9-like"/>
</dbReference>
<dbReference type="GeneID" id="19973955"/>